<keyword evidence="5 6" id="KW-0472">Membrane</keyword>
<dbReference type="EMBL" id="DTFV01000040">
    <property type="protein sequence ID" value="HGI30186.1"/>
    <property type="molecule type" value="Genomic_DNA"/>
</dbReference>
<evidence type="ECO:0000256" key="5">
    <source>
        <dbReference type="ARBA" id="ARBA00023136"/>
    </source>
</evidence>
<comment type="caution">
    <text evidence="7">The sequence shown here is derived from an EMBL/GenBank/DDBJ whole genome shotgun (WGS) entry which is preliminary data.</text>
</comment>
<evidence type="ECO:0000256" key="4">
    <source>
        <dbReference type="ARBA" id="ARBA00022989"/>
    </source>
</evidence>
<feature type="transmembrane region" description="Helical" evidence="6">
    <location>
        <begin position="50"/>
        <end position="77"/>
    </location>
</feature>
<feature type="transmembrane region" description="Helical" evidence="6">
    <location>
        <begin position="304"/>
        <end position="324"/>
    </location>
</feature>
<dbReference type="PANTHER" id="PTHR33529:SF6">
    <property type="entry name" value="YJGP_YJGQ FAMILY PERMEASE"/>
    <property type="match status" value="1"/>
</dbReference>
<gene>
    <name evidence="7" type="ORF">ENV30_02555</name>
</gene>
<feature type="transmembrane region" description="Helical" evidence="6">
    <location>
        <begin position="12"/>
        <end position="30"/>
    </location>
</feature>
<dbReference type="PANTHER" id="PTHR33529">
    <property type="entry name" value="SLR0882 PROTEIN-RELATED"/>
    <property type="match status" value="1"/>
</dbReference>
<dbReference type="AlphaFoldDB" id="A0A7V3YFN0"/>
<dbReference type="GO" id="GO:0015920">
    <property type="term" value="P:lipopolysaccharide transport"/>
    <property type="evidence" value="ECO:0007669"/>
    <property type="project" value="TreeGrafter"/>
</dbReference>
<proteinExistence type="predicted"/>
<keyword evidence="2" id="KW-1003">Cell membrane</keyword>
<organism evidence="7">
    <name type="scientific">Candidatus Caldatribacterium californiense</name>
    <dbReference type="NCBI Taxonomy" id="1454726"/>
    <lineage>
        <taxon>Bacteria</taxon>
        <taxon>Pseudomonadati</taxon>
        <taxon>Atribacterota</taxon>
        <taxon>Atribacteria</taxon>
        <taxon>Atribacterales</taxon>
        <taxon>Candidatus Caldatribacteriaceae</taxon>
        <taxon>Candidatus Caldatribacterium</taxon>
    </lineage>
</organism>
<protein>
    <submittedName>
        <fullName evidence="7">YjgP/YjgQ family permease</fullName>
    </submittedName>
</protein>
<feature type="transmembrane region" description="Helical" evidence="6">
    <location>
        <begin position="279"/>
        <end position="297"/>
    </location>
</feature>
<dbReference type="Pfam" id="PF03739">
    <property type="entry name" value="LptF_LptG"/>
    <property type="match status" value="1"/>
</dbReference>
<accession>A0A7V3YFN0</accession>
<name>A0A7V3YFN0_9BACT</name>
<sequence length="361" mass="40376">MQVLDRYVLRQVSGSFLFGVLLFVAILSAGDLLFRLARMWLREGLSGEKVVAIFFLSLPQLLVYVLPMALLLGVLLVTGRMAADSEIIALRSCGVSLVRFFAPFFLFALWVCVGTILLQEVALPFSALKLKEIWSEGGISWPVEERAFFRDVSEEGVERIFYVREIDSRHEILRGVVVQEYQEEKLRRIINAARARVADGQWVFEDGVYYEVNDRGEVERVVRFAQERAKTQETIPGILKTRKSPQEMSFAELRAYIARERARGQATERLEVLLWHKTAIPFAALVFALLGVALGITSPRSGKALGIGLSILIVFGYYVLFSIMSTLAEGGVLPPFLGTWIPNILGSLGGGMLLLRQDSAQ</sequence>
<evidence type="ECO:0000256" key="3">
    <source>
        <dbReference type="ARBA" id="ARBA00022692"/>
    </source>
</evidence>
<dbReference type="InterPro" id="IPR005495">
    <property type="entry name" value="LptG/LptF_permease"/>
</dbReference>
<evidence type="ECO:0000313" key="7">
    <source>
        <dbReference type="EMBL" id="HGI30186.1"/>
    </source>
</evidence>
<comment type="subcellular location">
    <subcellularLocation>
        <location evidence="1">Cell membrane</location>
        <topology evidence="1">Multi-pass membrane protein</topology>
    </subcellularLocation>
</comment>
<dbReference type="GO" id="GO:0043190">
    <property type="term" value="C:ATP-binding cassette (ABC) transporter complex"/>
    <property type="evidence" value="ECO:0007669"/>
    <property type="project" value="TreeGrafter"/>
</dbReference>
<keyword evidence="3 6" id="KW-0812">Transmembrane</keyword>
<evidence type="ECO:0000256" key="6">
    <source>
        <dbReference type="SAM" id="Phobius"/>
    </source>
</evidence>
<evidence type="ECO:0000256" key="2">
    <source>
        <dbReference type="ARBA" id="ARBA00022475"/>
    </source>
</evidence>
<evidence type="ECO:0000256" key="1">
    <source>
        <dbReference type="ARBA" id="ARBA00004651"/>
    </source>
</evidence>
<feature type="transmembrane region" description="Helical" evidence="6">
    <location>
        <begin position="97"/>
        <end position="118"/>
    </location>
</feature>
<keyword evidence="4 6" id="KW-1133">Transmembrane helix</keyword>
<reference evidence="7" key="1">
    <citation type="journal article" date="2020" name="mSystems">
        <title>Genome- and Community-Level Interaction Insights into Carbon Utilization and Element Cycling Functions of Hydrothermarchaeota in Hydrothermal Sediment.</title>
        <authorList>
            <person name="Zhou Z."/>
            <person name="Liu Y."/>
            <person name="Xu W."/>
            <person name="Pan J."/>
            <person name="Luo Z.H."/>
            <person name="Li M."/>
        </authorList>
    </citation>
    <scope>NUCLEOTIDE SEQUENCE [LARGE SCALE GENOMIC DNA]</scope>
    <source>
        <strain evidence="7">SpSt-747</strain>
    </source>
</reference>
<feature type="transmembrane region" description="Helical" evidence="6">
    <location>
        <begin position="336"/>
        <end position="355"/>
    </location>
</feature>